<reference evidence="3" key="1">
    <citation type="journal article" date="2019" name="Int. J. Syst. Evol. Microbiol.">
        <title>The Global Catalogue of Microorganisms (GCM) 10K type strain sequencing project: providing services to taxonomists for standard genome sequencing and annotation.</title>
        <authorList>
            <consortium name="The Broad Institute Genomics Platform"/>
            <consortium name="The Broad Institute Genome Sequencing Center for Infectious Disease"/>
            <person name="Wu L."/>
            <person name="Ma J."/>
        </authorList>
    </citation>
    <scope>NUCLEOTIDE SEQUENCE [LARGE SCALE GENOMIC DNA]</scope>
    <source>
        <strain evidence="3">JCM 18952</strain>
    </source>
</reference>
<evidence type="ECO:0000259" key="1">
    <source>
        <dbReference type="Pfam" id="PF05899"/>
    </source>
</evidence>
<evidence type="ECO:0000313" key="2">
    <source>
        <dbReference type="EMBL" id="GAA5228441.1"/>
    </source>
</evidence>
<name>A0ABP9TP22_9MICC</name>
<dbReference type="Proteomes" id="UP001501257">
    <property type="component" value="Unassembled WGS sequence"/>
</dbReference>
<proteinExistence type="predicted"/>
<accession>A0ABP9TP22</accession>
<dbReference type="RefSeq" id="WP_210099488.1">
    <property type="nucleotide sequence ID" value="NZ_BAABLK010000037.1"/>
</dbReference>
<gene>
    <name evidence="2" type="ORF">GCM10025778_29750</name>
</gene>
<evidence type="ECO:0000313" key="3">
    <source>
        <dbReference type="Proteomes" id="UP001501257"/>
    </source>
</evidence>
<keyword evidence="3" id="KW-1185">Reference proteome</keyword>
<comment type="caution">
    <text evidence="2">The sequence shown here is derived from an EMBL/GenBank/DDBJ whole genome shotgun (WGS) entry which is preliminary data.</text>
</comment>
<dbReference type="Pfam" id="PF05899">
    <property type="entry name" value="Cupin_3"/>
    <property type="match status" value="1"/>
</dbReference>
<dbReference type="SUPFAM" id="SSF51182">
    <property type="entry name" value="RmlC-like cupins"/>
    <property type="match status" value="1"/>
</dbReference>
<dbReference type="EMBL" id="BAABLK010000037">
    <property type="protein sequence ID" value="GAA5228441.1"/>
    <property type="molecule type" value="Genomic_DNA"/>
</dbReference>
<sequence>MKNPETVEATDQYVDLGEGHRIDVAALHVAHGSVPAEQDGGNAPSTGFAALGVLAGTEFGVWEMSTGTMFDVEAEEIFVVTAGRGSVVIEPFGDIPEQRIELFPGALMRLSEGMETTWTATETLRKVYFTPATPEADTAHERNNE</sequence>
<dbReference type="InterPro" id="IPR008579">
    <property type="entry name" value="UGlyAH_Cupin_dom"/>
</dbReference>
<dbReference type="Gene3D" id="2.60.120.10">
    <property type="entry name" value="Jelly Rolls"/>
    <property type="match status" value="1"/>
</dbReference>
<dbReference type="InterPro" id="IPR011051">
    <property type="entry name" value="RmlC_Cupin_sf"/>
</dbReference>
<organism evidence="2 3">
    <name type="scientific">Paeniglutamicibacter antarcticus</name>
    <dbReference type="NCBI Taxonomy" id="494023"/>
    <lineage>
        <taxon>Bacteria</taxon>
        <taxon>Bacillati</taxon>
        <taxon>Actinomycetota</taxon>
        <taxon>Actinomycetes</taxon>
        <taxon>Micrococcales</taxon>
        <taxon>Micrococcaceae</taxon>
        <taxon>Paeniglutamicibacter</taxon>
    </lineage>
</organism>
<protein>
    <submittedName>
        <fullName evidence="2">Cupin domain-containing protein</fullName>
    </submittedName>
</protein>
<dbReference type="InterPro" id="IPR014710">
    <property type="entry name" value="RmlC-like_jellyroll"/>
</dbReference>
<feature type="domain" description="(S)-ureidoglycine aminohydrolase cupin" evidence="1">
    <location>
        <begin position="58"/>
        <end position="128"/>
    </location>
</feature>